<dbReference type="Proteomes" id="UP000530234">
    <property type="component" value="Unassembled WGS sequence"/>
</dbReference>
<dbReference type="Pfam" id="PF09360">
    <property type="entry name" value="zf-CDGSH"/>
    <property type="match status" value="1"/>
</dbReference>
<dbReference type="SMART" id="SM00704">
    <property type="entry name" value="ZnF_CDGSH"/>
    <property type="match status" value="1"/>
</dbReference>
<accession>A0A7W3T271</accession>
<evidence type="ECO:0000313" key="7">
    <source>
        <dbReference type="Proteomes" id="UP000530234"/>
    </source>
</evidence>
<evidence type="ECO:0000256" key="3">
    <source>
        <dbReference type="ARBA" id="ARBA00023004"/>
    </source>
</evidence>
<keyword evidence="4" id="KW-0411">Iron-sulfur</keyword>
<proteinExistence type="predicted"/>
<dbReference type="GO" id="GO:0005737">
    <property type="term" value="C:cytoplasm"/>
    <property type="evidence" value="ECO:0007669"/>
    <property type="project" value="UniProtKB-ARBA"/>
</dbReference>
<dbReference type="InterPro" id="IPR018967">
    <property type="entry name" value="FeS-contain_CDGSH-typ"/>
</dbReference>
<evidence type="ECO:0000259" key="5">
    <source>
        <dbReference type="SMART" id="SM00704"/>
    </source>
</evidence>
<name>A0A7W3T271_9ACTN</name>
<dbReference type="Gene3D" id="3.40.5.90">
    <property type="entry name" value="CDGSH iron-sulfur domain, mitoNEET-type"/>
    <property type="match status" value="1"/>
</dbReference>
<organism evidence="6 7">
    <name type="scientific">Streptomyces calidiresistens</name>
    <dbReference type="NCBI Taxonomy" id="1485586"/>
    <lineage>
        <taxon>Bacteria</taxon>
        <taxon>Bacillati</taxon>
        <taxon>Actinomycetota</taxon>
        <taxon>Actinomycetes</taxon>
        <taxon>Kitasatosporales</taxon>
        <taxon>Streptomycetaceae</taxon>
        <taxon>Streptomyces</taxon>
    </lineage>
</organism>
<dbReference type="GO" id="GO:0046872">
    <property type="term" value="F:metal ion binding"/>
    <property type="evidence" value="ECO:0007669"/>
    <property type="project" value="UniProtKB-KW"/>
</dbReference>
<keyword evidence="7" id="KW-1185">Reference proteome</keyword>
<gene>
    <name evidence="6" type="ORF">FOE67_08555</name>
</gene>
<keyword evidence="1" id="KW-0001">2Fe-2S</keyword>
<dbReference type="GO" id="GO:0051537">
    <property type="term" value="F:2 iron, 2 sulfur cluster binding"/>
    <property type="evidence" value="ECO:0007669"/>
    <property type="project" value="UniProtKB-KW"/>
</dbReference>
<dbReference type="AlphaFoldDB" id="A0A7W3T271"/>
<evidence type="ECO:0000256" key="1">
    <source>
        <dbReference type="ARBA" id="ARBA00022714"/>
    </source>
</evidence>
<reference evidence="7" key="1">
    <citation type="submission" date="2019-10" db="EMBL/GenBank/DDBJ databases">
        <title>Streptomyces sp. nov., a novel actinobacterium isolated from alkaline environment.</title>
        <authorList>
            <person name="Golinska P."/>
        </authorList>
    </citation>
    <scope>NUCLEOTIDE SEQUENCE [LARGE SCALE GENOMIC DNA]</scope>
    <source>
        <strain evidence="7">DSM 42108</strain>
    </source>
</reference>
<evidence type="ECO:0000256" key="2">
    <source>
        <dbReference type="ARBA" id="ARBA00022723"/>
    </source>
</evidence>
<feature type="domain" description="Iron-binding zinc finger CDGSH type" evidence="5">
    <location>
        <begin position="10"/>
        <end position="54"/>
    </location>
</feature>
<dbReference type="EMBL" id="VKHS01000138">
    <property type="protein sequence ID" value="MBB0229562.1"/>
    <property type="molecule type" value="Genomic_DNA"/>
</dbReference>
<evidence type="ECO:0000313" key="6">
    <source>
        <dbReference type="EMBL" id="MBB0229562.1"/>
    </source>
</evidence>
<keyword evidence="2" id="KW-0479">Metal-binding</keyword>
<dbReference type="InterPro" id="IPR042216">
    <property type="entry name" value="MitoNEET_CISD"/>
</dbReference>
<evidence type="ECO:0000256" key="4">
    <source>
        <dbReference type="ARBA" id="ARBA00023014"/>
    </source>
</evidence>
<protein>
    <submittedName>
        <fullName evidence="6">CDGSH iron-sulfur domain-containing protein</fullName>
    </submittedName>
</protein>
<comment type="caution">
    <text evidence="6">The sequence shown here is derived from an EMBL/GenBank/DDBJ whole genome shotgun (WGS) entry which is preliminary data.</text>
</comment>
<dbReference type="RefSeq" id="WP_182662162.1">
    <property type="nucleotide sequence ID" value="NZ_VKHS01000138.1"/>
</dbReference>
<sequence length="59" mass="6553">MLPGEPLLVEGPVTVELPDGRVETSDRMTVAICVCGRSARHPWCDASHRETRPRRPGEE</sequence>
<keyword evidence="3" id="KW-0408">Iron</keyword>